<name>A0A0D0E4B1_9AGAM</name>
<sequence length="67" mass="7502">MNDRRHLRSSTGQFPLRTSLFDFLLYFWTHSNIIGEGTLSLGLAPARHIWSRGGGQSHTQSLLCTGT</sequence>
<dbReference type="AlphaFoldDB" id="A0A0D0E4B1"/>
<dbReference type="EMBL" id="KN825012">
    <property type="protein sequence ID" value="KIK95949.1"/>
    <property type="molecule type" value="Genomic_DNA"/>
</dbReference>
<proteinExistence type="predicted"/>
<reference evidence="1 2" key="1">
    <citation type="submission" date="2014-04" db="EMBL/GenBank/DDBJ databases">
        <authorList>
            <consortium name="DOE Joint Genome Institute"/>
            <person name="Kuo A."/>
            <person name="Kohler A."/>
            <person name="Jargeat P."/>
            <person name="Nagy L.G."/>
            <person name="Floudas D."/>
            <person name="Copeland A."/>
            <person name="Barry K.W."/>
            <person name="Cichocki N."/>
            <person name="Veneault-Fourrey C."/>
            <person name="LaButti K."/>
            <person name="Lindquist E.A."/>
            <person name="Lipzen A."/>
            <person name="Lundell T."/>
            <person name="Morin E."/>
            <person name="Murat C."/>
            <person name="Sun H."/>
            <person name="Tunlid A."/>
            <person name="Henrissat B."/>
            <person name="Grigoriev I.V."/>
            <person name="Hibbett D.S."/>
            <person name="Martin F."/>
            <person name="Nordberg H.P."/>
            <person name="Cantor M.N."/>
            <person name="Hua S.X."/>
        </authorList>
    </citation>
    <scope>NUCLEOTIDE SEQUENCE [LARGE SCALE GENOMIC DNA]</scope>
    <source>
        <strain evidence="1 2">Ve08.2h10</strain>
    </source>
</reference>
<protein>
    <submittedName>
        <fullName evidence="1">Uncharacterized protein</fullName>
    </submittedName>
</protein>
<dbReference type="InParanoid" id="A0A0D0E4B1"/>
<evidence type="ECO:0000313" key="1">
    <source>
        <dbReference type="EMBL" id="KIK95949.1"/>
    </source>
</evidence>
<reference evidence="2" key="2">
    <citation type="submission" date="2015-01" db="EMBL/GenBank/DDBJ databases">
        <title>Evolutionary Origins and Diversification of the Mycorrhizal Mutualists.</title>
        <authorList>
            <consortium name="DOE Joint Genome Institute"/>
            <consortium name="Mycorrhizal Genomics Consortium"/>
            <person name="Kohler A."/>
            <person name="Kuo A."/>
            <person name="Nagy L.G."/>
            <person name="Floudas D."/>
            <person name="Copeland A."/>
            <person name="Barry K.W."/>
            <person name="Cichocki N."/>
            <person name="Veneault-Fourrey C."/>
            <person name="LaButti K."/>
            <person name="Lindquist E.A."/>
            <person name="Lipzen A."/>
            <person name="Lundell T."/>
            <person name="Morin E."/>
            <person name="Murat C."/>
            <person name="Riley R."/>
            <person name="Ohm R."/>
            <person name="Sun H."/>
            <person name="Tunlid A."/>
            <person name="Henrissat B."/>
            <person name="Grigoriev I.V."/>
            <person name="Hibbett D.S."/>
            <person name="Martin F."/>
        </authorList>
    </citation>
    <scope>NUCLEOTIDE SEQUENCE [LARGE SCALE GENOMIC DNA]</scope>
    <source>
        <strain evidence="2">Ve08.2h10</strain>
    </source>
</reference>
<organism evidence="1 2">
    <name type="scientific">Paxillus rubicundulus Ve08.2h10</name>
    <dbReference type="NCBI Taxonomy" id="930991"/>
    <lineage>
        <taxon>Eukaryota</taxon>
        <taxon>Fungi</taxon>
        <taxon>Dikarya</taxon>
        <taxon>Basidiomycota</taxon>
        <taxon>Agaricomycotina</taxon>
        <taxon>Agaricomycetes</taxon>
        <taxon>Agaricomycetidae</taxon>
        <taxon>Boletales</taxon>
        <taxon>Paxilineae</taxon>
        <taxon>Paxillaceae</taxon>
        <taxon>Paxillus</taxon>
    </lineage>
</organism>
<gene>
    <name evidence="1" type="ORF">PAXRUDRAFT_346643</name>
</gene>
<accession>A0A0D0E4B1</accession>
<keyword evidence="2" id="KW-1185">Reference proteome</keyword>
<dbReference type="Proteomes" id="UP000054538">
    <property type="component" value="Unassembled WGS sequence"/>
</dbReference>
<evidence type="ECO:0000313" key="2">
    <source>
        <dbReference type="Proteomes" id="UP000054538"/>
    </source>
</evidence>
<dbReference type="HOGENOM" id="CLU_2813128_0_0_1"/>